<accession>A0A4R7ZPQ4</accession>
<dbReference type="InterPro" id="IPR004013">
    <property type="entry name" value="PHP_dom"/>
</dbReference>
<dbReference type="PANTHER" id="PTHR42924:SF3">
    <property type="entry name" value="POLYMERASE_HISTIDINOL PHOSPHATASE N-TERMINAL DOMAIN-CONTAINING PROTEIN"/>
    <property type="match status" value="1"/>
</dbReference>
<gene>
    <name evidence="3" type="ORF">EV650_5972</name>
</gene>
<dbReference type="SMART" id="SM00481">
    <property type="entry name" value="POLIIIAc"/>
    <property type="match status" value="1"/>
</dbReference>
<dbReference type="Gene3D" id="1.10.150.650">
    <property type="match status" value="1"/>
</dbReference>
<dbReference type="Gene3D" id="3.20.20.140">
    <property type="entry name" value="Metal-dependent hydrolases"/>
    <property type="match status" value="1"/>
</dbReference>
<reference evidence="3 4" key="1">
    <citation type="submission" date="2019-03" db="EMBL/GenBank/DDBJ databases">
        <title>Genomic Encyclopedia of Type Strains, Phase III (KMG-III): the genomes of soil and plant-associated and newly described type strains.</title>
        <authorList>
            <person name="Whitman W."/>
        </authorList>
    </citation>
    <scope>NUCLEOTIDE SEQUENCE [LARGE SCALE GENOMIC DNA]</scope>
    <source>
        <strain evidence="3 4">VKM Ac-2570</strain>
    </source>
</reference>
<dbReference type="SUPFAM" id="SSF89550">
    <property type="entry name" value="PHP domain-like"/>
    <property type="match status" value="1"/>
</dbReference>
<dbReference type="GO" id="GO:0004534">
    <property type="term" value="F:5'-3' RNA exonuclease activity"/>
    <property type="evidence" value="ECO:0007669"/>
    <property type="project" value="TreeGrafter"/>
</dbReference>
<dbReference type="AlphaFoldDB" id="A0A4R7ZPQ4"/>
<dbReference type="Pfam" id="PF02811">
    <property type="entry name" value="PHP"/>
    <property type="match status" value="1"/>
</dbReference>
<feature type="domain" description="Polymerase/histidinol phosphatase N-terminal" evidence="2">
    <location>
        <begin position="30"/>
        <end position="95"/>
    </location>
</feature>
<dbReference type="InterPro" id="IPR052018">
    <property type="entry name" value="PHP_domain"/>
</dbReference>
<evidence type="ECO:0000313" key="3">
    <source>
        <dbReference type="EMBL" id="TDW19366.1"/>
    </source>
</evidence>
<evidence type="ECO:0000256" key="1">
    <source>
        <dbReference type="SAM" id="MobiDB-lite"/>
    </source>
</evidence>
<evidence type="ECO:0000259" key="2">
    <source>
        <dbReference type="SMART" id="SM00481"/>
    </source>
</evidence>
<feature type="region of interest" description="Disordered" evidence="1">
    <location>
        <begin position="1"/>
        <end position="20"/>
    </location>
</feature>
<sequence length="320" mass="33956">MHNCQGKPVNADSISGDNRPAKGLVPLVRIDLHTHSNRSDGTDPVDVLMTHAQQAGLDVIALTDHDTADGWVEARGAAEELGIGFVPGLEISCKLNGISVHLLSYLPDPSYPPLAKDLQVIRDGRTDRIPTIVARLNSIGVPLTVEEVLAQATGTPSVGRPHVADALVANGTVANRSEAFDRFLADGRAGHVPHYALEPGHAIDLVREAGGVPVIAHPWGRSSHKVMTEETLAGLVQDHGLAGIEIDHQDHSPQSRTALRAIAENLGIIYTGSSDHHGAGKIDHDLGVNTTQPEQFERLLEVAKVNAAASDAQVPEAYLP</sequence>
<dbReference type="PANTHER" id="PTHR42924">
    <property type="entry name" value="EXONUCLEASE"/>
    <property type="match status" value="1"/>
</dbReference>
<dbReference type="Proteomes" id="UP000295447">
    <property type="component" value="Unassembled WGS sequence"/>
</dbReference>
<organism evidence="3 4">
    <name type="scientific">Kribbella kalugense</name>
    <dbReference type="NCBI Taxonomy" id="2512221"/>
    <lineage>
        <taxon>Bacteria</taxon>
        <taxon>Bacillati</taxon>
        <taxon>Actinomycetota</taxon>
        <taxon>Actinomycetes</taxon>
        <taxon>Propionibacteriales</taxon>
        <taxon>Kribbellaceae</taxon>
        <taxon>Kribbella</taxon>
    </lineage>
</organism>
<dbReference type="CDD" id="cd07438">
    <property type="entry name" value="PHP_HisPPase_AMP"/>
    <property type="match status" value="1"/>
</dbReference>
<name>A0A4R7ZPQ4_9ACTN</name>
<dbReference type="GO" id="GO:0035312">
    <property type="term" value="F:5'-3' DNA exonuclease activity"/>
    <property type="evidence" value="ECO:0007669"/>
    <property type="project" value="TreeGrafter"/>
</dbReference>
<proteinExistence type="predicted"/>
<protein>
    <recommendedName>
        <fullName evidence="2">Polymerase/histidinol phosphatase N-terminal domain-containing protein</fullName>
    </recommendedName>
</protein>
<dbReference type="EMBL" id="SODF01000002">
    <property type="protein sequence ID" value="TDW19366.1"/>
    <property type="molecule type" value="Genomic_DNA"/>
</dbReference>
<dbReference type="InterPro" id="IPR016195">
    <property type="entry name" value="Pol/histidinol_Pase-like"/>
</dbReference>
<comment type="caution">
    <text evidence="3">The sequence shown here is derived from an EMBL/GenBank/DDBJ whole genome shotgun (WGS) entry which is preliminary data.</text>
</comment>
<evidence type="ECO:0000313" key="4">
    <source>
        <dbReference type="Proteomes" id="UP000295447"/>
    </source>
</evidence>
<dbReference type="InterPro" id="IPR003141">
    <property type="entry name" value="Pol/His_phosphatase_N"/>
</dbReference>
<keyword evidence="4" id="KW-1185">Reference proteome</keyword>